<reference evidence="2 3" key="1">
    <citation type="journal article" date="2016" name="Front. Microbiol.">
        <title>Comprehensive Phylogenetic Analysis of Bovine Non-aureus Staphylococci Species Based on Whole-Genome Sequencing.</title>
        <authorList>
            <person name="Naushad S."/>
            <person name="Barkema H.W."/>
            <person name="Luby C."/>
            <person name="Condas L.A."/>
            <person name="Nobrega D.B."/>
            <person name="Carson D.A."/>
            <person name="De Buck J."/>
        </authorList>
    </citation>
    <scope>NUCLEOTIDE SEQUENCE [LARGE SCALE GENOMIC DNA]</scope>
    <source>
        <strain evidence="2 3">SNUC 2204</strain>
    </source>
</reference>
<dbReference type="Proteomes" id="UP000241209">
    <property type="component" value="Unassembled WGS sequence"/>
</dbReference>
<keyword evidence="1" id="KW-0812">Transmembrane</keyword>
<dbReference type="EMBL" id="PZFK01000030">
    <property type="protein sequence ID" value="PTI28338.1"/>
    <property type="molecule type" value="Genomic_DNA"/>
</dbReference>
<name>A0A2T4PQZ4_9STAP</name>
<keyword evidence="1" id="KW-0472">Membrane</keyword>
<organism evidence="2 3">
    <name type="scientific">Mammaliicoccus vitulinus</name>
    <dbReference type="NCBI Taxonomy" id="71237"/>
    <lineage>
        <taxon>Bacteria</taxon>
        <taxon>Bacillati</taxon>
        <taxon>Bacillota</taxon>
        <taxon>Bacilli</taxon>
        <taxon>Bacillales</taxon>
        <taxon>Staphylococcaceae</taxon>
        <taxon>Mammaliicoccus</taxon>
    </lineage>
</organism>
<evidence type="ECO:0000313" key="3">
    <source>
        <dbReference type="Proteomes" id="UP000241209"/>
    </source>
</evidence>
<evidence type="ECO:0000313" key="2">
    <source>
        <dbReference type="EMBL" id="PTI28338.1"/>
    </source>
</evidence>
<comment type="caution">
    <text evidence="2">The sequence shown here is derived from an EMBL/GenBank/DDBJ whole genome shotgun (WGS) entry which is preliminary data.</text>
</comment>
<feature type="transmembrane region" description="Helical" evidence="1">
    <location>
        <begin position="6"/>
        <end position="26"/>
    </location>
</feature>
<gene>
    <name evidence="2" type="ORF">BU072_11725</name>
</gene>
<evidence type="ECO:0000256" key="1">
    <source>
        <dbReference type="SAM" id="Phobius"/>
    </source>
</evidence>
<protein>
    <submittedName>
        <fullName evidence="2">Uncharacterized protein</fullName>
    </submittedName>
</protein>
<dbReference type="RefSeq" id="WP_107557291.1">
    <property type="nucleotide sequence ID" value="NZ_PZFK01000030.1"/>
</dbReference>
<keyword evidence="1" id="KW-1133">Transmembrane helix</keyword>
<proteinExistence type="predicted"/>
<dbReference type="STRING" id="1167632.GCA_000286335_01539"/>
<sequence>MGSFIFSVLGILVLIAFSVMLGTTVVKAIRNTRFRVPLLSTIVLFFLLLGSAVAVVSTEPVQDSNSKLKFNGHVAEAQVNEYEQNKMNHSKEIDYDKFNHETYDHNQLLKITNAKVNKISNSEVGNKVVEVTKGNGKDKASYFIIDYDHKNLKEGQTYNFYGKEDLKYDANSQLHGLNVWKVE</sequence>
<dbReference type="AlphaFoldDB" id="A0A2T4PQZ4"/>
<accession>A0A2T4PQZ4</accession>
<feature type="transmembrane region" description="Helical" evidence="1">
    <location>
        <begin position="38"/>
        <end position="57"/>
    </location>
</feature>